<name>A0A8T0MKS6_PANVG</name>
<organism evidence="2 3">
    <name type="scientific">Panicum virgatum</name>
    <name type="common">Blackwell switchgrass</name>
    <dbReference type="NCBI Taxonomy" id="38727"/>
    <lineage>
        <taxon>Eukaryota</taxon>
        <taxon>Viridiplantae</taxon>
        <taxon>Streptophyta</taxon>
        <taxon>Embryophyta</taxon>
        <taxon>Tracheophyta</taxon>
        <taxon>Spermatophyta</taxon>
        <taxon>Magnoliopsida</taxon>
        <taxon>Liliopsida</taxon>
        <taxon>Poales</taxon>
        <taxon>Poaceae</taxon>
        <taxon>PACMAD clade</taxon>
        <taxon>Panicoideae</taxon>
        <taxon>Panicodae</taxon>
        <taxon>Paniceae</taxon>
        <taxon>Panicinae</taxon>
        <taxon>Panicum</taxon>
        <taxon>Panicum sect. Hiantes</taxon>
    </lineage>
</organism>
<proteinExistence type="predicted"/>
<keyword evidence="3" id="KW-1185">Reference proteome</keyword>
<protein>
    <submittedName>
        <fullName evidence="2">Uncharacterized protein</fullName>
    </submittedName>
</protein>
<feature type="region of interest" description="Disordered" evidence="1">
    <location>
        <begin position="35"/>
        <end position="81"/>
    </location>
</feature>
<dbReference type="EMBL" id="CM029054">
    <property type="protein sequence ID" value="KAG2536953.1"/>
    <property type="molecule type" value="Genomic_DNA"/>
</dbReference>
<evidence type="ECO:0000313" key="3">
    <source>
        <dbReference type="Proteomes" id="UP000823388"/>
    </source>
</evidence>
<reference evidence="2" key="1">
    <citation type="submission" date="2020-05" db="EMBL/GenBank/DDBJ databases">
        <title>WGS assembly of Panicum virgatum.</title>
        <authorList>
            <person name="Lovell J.T."/>
            <person name="Jenkins J."/>
            <person name="Shu S."/>
            <person name="Juenger T.E."/>
            <person name="Schmutz J."/>
        </authorList>
    </citation>
    <scope>NUCLEOTIDE SEQUENCE</scope>
    <source>
        <strain evidence="2">AP13</strain>
    </source>
</reference>
<evidence type="ECO:0000256" key="1">
    <source>
        <dbReference type="SAM" id="MobiDB-lite"/>
    </source>
</evidence>
<sequence>MGDQVMPALAMELVPGDVAFSRVHPIWTSSGLAARLPSPAHATPLPPPSSRATAGRCSPPMPPGSCCLPQESPAADGGGMRAAGDAAMGALCCGSRQPPTDFCAGQRRGKVVIRVKIFL</sequence>
<comment type="caution">
    <text evidence="2">The sequence shown here is derived from an EMBL/GenBank/DDBJ whole genome shotgun (WGS) entry which is preliminary data.</text>
</comment>
<dbReference type="AlphaFoldDB" id="A0A8T0MKS6"/>
<dbReference type="Proteomes" id="UP000823388">
    <property type="component" value="Chromosome 9N"/>
</dbReference>
<accession>A0A8T0MKS6</accession>
<gene>
    <name evidence="2" type="ORF">PVAP13_9NG238500</name>
</gene>
<evidence type="ECO:0000313" key="2">
    <source>
        <dbReference type="EMBL" id="KAG2536953.1"/>
    </source>
</evidence>